<dbReference type="EMBL" id="JARBHB010000007">
    <property type="protein sequence ID" value="KAJ8879646.1"/>
    <property type="molecule type" value="Genomic_DNA"/>
</dbReference>
<accession>A0ABQ9H5S3</accession>
<dbReference type="Proteomes" id="UP001159363">
    <property type="component" value="Chromosome 6"/>
</dbReference>
<organism evidence="2 3">
    <name type="scientific">Dryococelus australis</name>
    <dbReference type="NCBI Taxonomy" id="614101"/>
    <lineage>
        <taxon>Eukaryota</taxon>
        <taxon>Metazoa</taxon>
        <taxon>Ecdysozoa</taxon>
        <taxon>Arthropoda</taxon>
        <taxon>Hexapoda</taxon>
        <taxon>Insecta</taxon>
        <taxon>Pterygota</taxon>
        <taxon>Neoptera</taxon>
        <taxon>Polyneoptera</taxon>
        <taxon>Phasmatodea</taxon>
        <taxon>Verophasmatodea</taxon>
        <taxon>Anareolatae</taxon>
        <taxon>Phasmatidae</taxon>
        <taxon>Eurycanthinae</taxon>
        <taxon>Dryococelus</taxon>
    </lineage>
</organism>
<keyword evidence="3" id="KW-1185">Reference proteome</keyword>
<comment type="caution">
    <text evidence="2">The sequence shown here is derived from an EMBL/GenBank/DDBJ whole genome shotgun (WGS) entry which is preliminary data.</text>
</comment>
<reference evidence="2 3" key="1">
    <citation type="submission" date="2023-02" db="EMBL/GenBank/DDBJ databases">
        <title>LHISI_Scaffold_Assembly.</title>
        <authorList>
            <person name="Stuart O.P."/>
            <person name="Cleave R."/>
            <person name="Magrath M.J.L."/>
            <person name="Mikheyev A.S."/>
        </authorList>
    </citation>
    <scope>NUCLEOTIDE SEQUENCE [LARGE SCALE GENOMIC DNA]</scope>
    <source>
        <strain evidence="2">Daus_M_001</strain>
        <tissue evidence="2">Leg muscle</tissue>
    </source>
</reference>
<feature type="compositionally biased region" description="Polar residues" evidence="1">
    <location>
        <begin position="412"/>
        <end position="430"/>
    </location>
</feature>
<feature type="region of interest" description="Disordered" evidence="1">
    <location>
        <begin position="134"/>
        <end position="158"/>
    </location>
</feature>
<gene>
    <name evidence="2" type="ORF">PR048_020254</name>
</gene>
<evidence type="ECO:0000313" key="2">
    <source>
        <dbReference type="EMBL" id="KAJ8879646.1"/>
    </source>
</evidence>
<name>A0ABQ9H5S3_9NEOP</name>
<evidence type="ECO:0000256" key="1">
    <source>
        <dbReference type="SAM" id="MobiDB-lite"/>
    </source>
</evidence>
<feature type="region of interest" description="Disordered" evidence="1">
    <location>
        <begin position="401"/>
        <end position="432"/>
    </location>
</feature>
<protein>
    <submittedName>
        <fullName evidence="2">Uncharacterized protein</fullName>
    </submittedName>
</protein>
<evidence type="ECO:0000313" key="3">
    <source>
        <dbReference type="Proteomes" id="UP001159363"/>
    </source>
</evidence>
<sequence length="660" mass="72898">MIDDSRHYCVIMIACIAVTETAARLKLSRQADTAMLFAGAVARAKWVAIKHSLIFSPLLPCQPPSQPSASVVYERQDDKTRCNRRRGGCRWGESCPNYTPLAPALHVLVLNMMHGVSTPPHFLPSFKRRLVRHRSGSAGGSGSESRVSSLPRTSNTPPSCKVCQKILRYAFLCPPYLVSSLKSVLVLPVNYEGTAFLPFFSVGAFHGGRKLKSPLLTAGGRTYSRRSCPKEGKYCRLVTIGYCEEIKEALNIEVLRADEVWSSNGMKGRGNGRSPRKLADQRHCRAGFPHAIIRSDPAMPLQDYCTLLSRTTFMYEPQIKNDIISTDIASYTMRKATNDELNVDYATASTVVKSTCRQNCARRIRISLCKRGLRDKIIAGWWAWYTDPLISTEKISSSRRTSGLDIRCPSGGKNSTLSLPRQGDARSSATGGEDNKCFPFSLLTAREEGGALPPLTGLTPRHLAATLDGRRQAPLQGNILPPVACTSHAPARPPQRRFLHHFRNQSRTHYDTRVYVVVEIDKSQMEHSRCHHDMYSTLLHIADTSSVACDAGYRFVHPPHPNTPTKFPAASSGSNNNLFKLLAYHLGETGSIPGGVAPDFRTRESCRTMPLVGGFSRGSPVTPPFHSGASPYSPHFLFIGSQNLDVKCRPNRFTHSLSCK</sequence>
<proteinExistence type="predicted"/>
<feature type="compositionally biased region" description="Low complexity" evidence="1">
    <location>
        <begin position="143"/>
        <end position="152"/>
    </location>
</feature>